<protein>
    <recommendedName>
        <fullName evidence="1">non-specific serine/threonine protein kinase</fullName>
        <ecNumber evidence="1">2.7.11.1</ecNumber>
    </recommendedName>
</protein>
<evidence type="ECO:0000256" key="5">
    <source>
        <dbReference type="ARBA" id="ARBA00022777"/>
    </source>
</evidence>
<dbReference type="Gene3D" id="1.10.510.10">
    <property type="entry name" value="Transferase(Phosphotransferase) domain 1"/>
    <property type="match status" value="1"/>
</dbReference>
<proteinExistence type="predicted"/>
<evidence type="ECO:0000256" key="1">
    <source>
        <dbReference type="ARBA" id="ARBA00012513"/>
    </source>
</evidence>
<dbReference type="InterPro" id="IPR011009">
    <property type="entry name" value="Kinase-like_dom_sf"/>
</dbReference>
<dbReference type="PROSITE" id="PS50011">
    <property type="entry name" value="PROTEIN_KINASE_DOM"/>
    <property type="match status" value="1"/>
</dbReference>
<comment type="catalytic activity">
    <reaction evidence="8">
        <text>L-seryl-[protein] + ATP = O-phospho-L-seryl-[protein] + ADP + H(+)</text>
        <dbReference type="Rhea" id="RHEA:17989"/>
        <dbReference type="Rhea" id="RHEA-COMP:9863"/>
        <dbReference type="Rhea" id="RHEA-COMP:11604"/>
        <dbReference type="ChEBI" id="CHEBI:15378"/>
        <dbReference type="ChEBI" id="CHEBI:29999"/>
        <dbReference type="ChEBI" id="CHEBI:30616"/>
        <dbReference type="ChEBI" id="CHEBI:83421"/>
        <dbReference type="ChEBI" id="CHEBI:456216"/>
        <dbReference type="EC" id="2.7.11.1"/>
    </reaction>
</comment>
<keyword evidence="11" id="KW-1185">Reference proteome</keyword>
<reference evidence="10" key="1">
    <citation type="journal article" date="2014" name="Int. J. Syst. Evol. Microbiol.">
        <title>Complete genome sequence of Corynebacterium casei LMG S-19264T (=DSM 44701T), isolated from a smear-ripened cheese.</title>
        <authorList>
            <consortium name="US DOE Joint Genome Institute (JGI-PGF)"/>
            <person name="Walter F."/>
            <person name="Albersmeier A."/>
            <person name="Kalinowski J."/>
            <person name="Ruckert C."/>
        </authorList>
    </citation>
    <scope>NUCLEOTIDE SEQUENCE</scope>
    <source>
        <strain evidence="10">JCM 19596</strain>
    </source>
</reference>
<dbReference type="Proteomes" id="UP000607197">
    <property type="component" value="Unassembled WGS sequence"/>
</dbReference>
<keyword evidence="4" id="KW-0547">Nucleotide-binding</keyword>
<keyword evidence="3 10" id="KW-0808">Transferase</keyword>
<evidence type="ECO:0000259" key="9">
    <source>
        <dbReference type="PROSITE" id="PS50011"/>
    </source>
</evidence>
<dbReference type="InterPro" id="IPR018934">
    <property type="entry name" value="RIO_dom"/>
</dbReference>
<name>A0A830FC43_9EURY</name>
<dbReference type="RefSeq" id="WP_188978011.1">
    <property type="nucleotide sequence ID" value="NZ_BMPG01000002.1"/>
</dbReference>
<dbReference type="InterPro" id="IPR000719">
    <property type="entry name" value="Prot_kinase_dom"/>
</dbReference>
<accession>A0A830FC43</accession>
<sequence>MSVRRFVRGTVPWDQLDAVFAEFAERYDEPVVRVEFLDAENWFSTPCVVNEEWFVKVVTPQNAFVHSLFTGVRNLGVFTSGTEGFFEPYDDPVEMAAHELEATERMRELGVNAPEPVEVFSVDELGVLVMEYLPDFVALDDLGEEAIEAHLDALFAALATMHEHGLAHGDLRAENVLVVDDDLYFIDATKVNEGGITAARAYDLACALAVLEPLVGATTAVAAAAAHYAPDDLLEAREFLDFVAIRPDHDFDAAALKAELDTIT</sequence>
<evidence type="ECO:0000256" key="7">
    <source>
        <dbReference type="ARBA" id="ARBA00047899"/>
    </source>
</evidence>
<evidence type="ECO:0000256" key="8">
    <source>
        <dbReference type="ARBA" id="ARBA00048679"/>
    </source>
</evidence>
<dbReference type="GO" id="GO:0004674">
    <property type="term" value="F:protein serine/threonine kinase activity"/>
    <property type="evidence" value="ECO:0007669"/>
    <property type="project" value="UniProtKB-KW"/>
</dbReference>
<evidence type="ECO:0000313" key="11">
    <source>
        <dbReference type="Proteomes" id="UP000607197"/>
    </source>
</evidence>
<reference evidence="10" key="2">
    <citation type="submission" date="2020-09" db="EMBL/GenBank/DDBJ databases">
        <authorList>
            <person name="Sun Q."/>
            <person name="Ohkuma M."/>
        </authorList>
    </citation>
    <scope>NUCLEOTIDE SEQUENCE</scope>
    <source>
        <strain evidence="10">JCM 19596</strain>
    </source>
</reference>
<gene>
    <name evidence="10" type="ORF">GCM10009039_17500</name>
</gene>
<evidence type="ECO:0000313" key="10">
    <source>
        <dbReference type="EMBL" id="GGL59783.1"/>
    </source>
</evidence>
<keyword evidence="6" id="KW-0067">ATP-binding</keyword>
<dbReference type="EMBL" id="BMPG01000002">
    <property type="protein sequence ID" value="GGL59783.1"/>
    <property type="molecule type" value="Genomic_DNA"/>
</dbReference>
<keyword evidence="5" id="KW-0418">Kinase</keyword>
<dbReference type="AlphaFoldDB" id="A0A830FC43"/>
<dbReference type="Pfam" id="PF01163">
    <property type="entry name" value="RIO1"/>
    <property type="match status" value="1"/>
</dbReference>
<comment type="catalytic activity">
    <reaction evidence="7">
        <text>L-threonyl-[protein] + ATP = O-phospho-L-threonyl-[protein] + ADP + H(+)</text>
        <dbReference type="Rhea" id="RHEA:46608"/>
        <dbReference type="Rhea" id="RHEA-COMP:11060"/>
        <dbReference type="Rhea" id="RHEA-COMP:11605"/>
        <dbReference type="ChEBI" id="CHEBI:15378"/>
        <dbReference type="ChEBI" id="CHEBI:30013"/>
        <dbReference type="ChEBI" id="CHEBI:30616"/>
        <dbReference type="ChEBI" id="CHEBI:61977"/>
        <dbReference type="ChEBI" id="CHEBI:456216"/>
        <dbReference type="EC" id="2.7.11.1"/>
    </reaction>
</comment>
<dbReference type="SUPFAM" id="SSF56112">
    <property type="entry name" value="Protein kinase-like (PK-like)"/>
    <property type="match status" value="1"/>
</dbReference>
<dbReference type="OrthoDB" id="192798at2157"/>
<feature type="domain" description="Protein kinase" evidence="9">
    <location>
        <begin position="43"/>
        <end position="264"/>
    </location>
</feature>
<evidence type="ECO:0000256" key="2">
    <source>
        <dbReference type="ARBA" id="ARBA00022527"/>
    </source>
</evidence>
<evidence type="ECO:0000256" key="3">
    <source>
        <dbReference type="ARBA" id="ARBA00022679"/>
    </source>
</evidence>
<dbReference type="GO" id="GO:0005524">
    <property type="term" value="F:ATP binding"/>
    <property type="evidence" value="ECO:0007669"/>
    <property type="project" value="UniProtKB-KW"/>
</dbReference>
<evidence type="ECO:0000256" key="6">
    <source>
        <dbReference type="ARBA" id="ARBA00022840"/>
    </source>
</evidence>
<keyword evidence="2" id="KW-0723">Serine/threonine-protein kinase</keyword>
<dbReference type="EC" id="2.7.11.1" evidence="1"/>
<organism evidence="10 11">
    <name type="scientific">Halocalculus aciditolerans</name>
    <dbReference type="NCBI Taxonomy" id="1383812"/>
    <lineage>
        <taxon>Archaea</taxon>
        <taxon>Methanobacteriati</taxon>
        <taxon>Methanobacteriota</taxon>
        <taxon>Stenosarchaea group</taxon>
        <taxon>Halobacteria</taxon>
        <taxon>Halobacteriales</taxon>
        <taxon>Halobacteriaceae</taxon>
        <taxon>Halocalculus</taxon>
    </lineage>
</organism>
<comment type="caution">
    <text evidence="10">The sequence shown here is derived from an EMBL/GenBank/DDBJ whole genome shotgun (WGS) entry which is preliminary data.</text>
</comment>
<evidence type="ECO:0000256" key="4">
    <source>
        <dbReference type="ARBA" id="ARBA00022741"/>
    </source>
</evidence>